<dbReference type="InterPro" id="IPR005883">
    <property type="entry name" value="PilM"/>
</dbReference>
<dbReference type="Proteomes" id="UP000032512">
    <property type="component" value="Unassembled WGS sequence"/>
</dbReference>
<gene>
    <name evidence="1" type="ORF">UB32_08780</name>
</gene>
<keyword evidence="2" id="KW-1185">Reference proteome</keyword>
<dbReference type="Gene3D" id="3.30.420.40">
    <property type="match status" value="2"/>
</dbReference>
<dbReference type="PANTHER" id="PTHR32432">
    <property type="entry name" value="CELL DIVISION PROTEIN FTSA-RELATED"/>
    <property type="match status" value="1"/>
</dbReference>
<organism evidence="1 2">
    <name type="scientific">Mesobacillus subterraneus</name>
    <dbReference type="NCBI Taxonomy" id="285983"/>
    <lineage>
        <taxon>Bacteria</taxon>
        <taxon>Bacillati</taxon>
        <taxon>Bacillota</taxon>
        <taxon>Bacilli</taxon>
        <taxon>Bacillales</taxon>
        <taxon>Bacillaceae</taxon>
        <taxon>Mesobacillus</taxon>
    </lineage>
</organism>
<dbReference type="Gene3D" id="3.30.1490.300">
    <property type="match status" value="1"/>
</dbReference>
<protein>
    <submittedName>
        <fullName evidence="1">Pilus assembly protein PilM</fullName>
    </submittedName>
</protein>
<evidence type="ECO:0000313" key="2">
    <source>
        <dbReference type="Proteomes" id="UP000032512"/>
    </source>
</evidence>
<dbReference type="PATRIC" id="fig|285983.3.peg.273"/>
<comment type="caution">
    <text evidence="1">The sequence shown here is derived from an EMBL/GenBank/DDBJ whole genome shotgun (WGS) entry which is preliminary data.</text>
</comment>
<dbReference type="InterPro" id="IPR043129">
    <property type="entry name" value="ATPase_NBD"/>
</dbReference>
<dbReference type="AlphaFoldDB" id="A0A0D6ZBK6"/>
<proteinExistence type="predicted"/>
<name>A0A0D6ZBK6_9BACI</name>
<dbReference type="PANTHER" id="PTHR32432:SF3">
    <property type="entry name" value="ETHANOLAMINE UTILIZATION PROTEIN EUTJ"/>
    <property type="match status" value="1"/>
</dbReference>
<reference evidence="1 2" key="1">
    <citation type="submission" date="2015-01" db="EMBL/GenBank/DDBJ databases">
        <title>Draft genome sequences of the supercritical CO2 tolerant bacteria Bacillus subterraneus MITOT1 and Bacillus cereus MIT0214.</title>
        <authorList>
            <person name="Peet K.C."/>
            <person name="Thompson J.R."/>
        </authorList>
    </citation>
    <scope>NUCLEOTIDE SEQUENCE [LARGE SCALE GENOMIC DNA]</scope>
    <source>
        <strain evidence="1 2">MITOT1</strain>
    </source>
</reference>
<evidence type="ECO:0000313" key="1">
    <source>
        <dbReference type="EMBL" id="KIY22416.1"/>
    </source>
</evidence>
<dbReference type="InterPro" id="IPR050696">
    <property type="entry name" value="FtsA/MreB"/>
</dbReference>
<dbReference type="Pfam" id="PF11104">
    <property type="entry name" value="PilM_2"/>
    <property type="match status" value="1"/>
</dbReference>
<dbReference type="EMBL" id="JXIQ01000071">
    <property type="protein sequence ID" value="KIY22416.1"/>
    <property type="molecule type" value="Genomic_DNA"/>
</dbReference>
<dbReference type="SUPFAM" id="SSF53067">
    <property type="entry name" value="Actin-like ATPase domain"/>
    <property type="match status" value="1"/>
</dbReference>
<accession>A0A0D6ZBK6</accession>
<sequence length="329" mass="37443">MNMAFSIFTGRKKVMNLVINDHSIRYIEVKQRNPIVIAAKGERLLPAGIISEGKIQDIETLSLILDECIADWGIKNREVRFLVPDSLVIIRKVSIPVDVKEDEIHGFLYLEFGSSIHLPFDEPVFDTVPLSLEKNKREILLVAAPEEYVLEYTNLLKGASLKPVAADISPLASYRLYHFLGLVEEKETLMTIQFDIGVVSMCIFEGTFPIFMRHIPVEIQSNWEVQLGRAKTEEMSFAGNANEFVFQFEDIYKEIDKLLEFYRYSLTHGKNSITKILVNGDHPRMTTIINEMSRRFEIQVATIETSLPEAAFGVSREYHLALGLGLKEG</sequence>